<keyword evidence="2" id="KW-1185">Reference proteome</keyword>
<dbReference type="Proteomes" id="UP001187192">
    <property type="component" value="Unassembled WGS sequence"/>
</dbReference>
<protein>
    <submittedName>
        <fullName evidence="1">Uncharacterized protein</fullName>
    </submittedName>
</protein>
<comment type="caution">
    <text evidence="1">The sequence shown here is derived from an EMBL/GenBank/DDBJ whole genome shotgun (WGS) entry which is preliminary data.</text>
</comment>
<name>A0AA87ZA58_FICCA</name>
<evidence type="ECO:0000313" key="1">
    <source>
        <dbReference type="EMBL" id="GMN22318.1"/>
    </source>
</evidence>
<dbReference type="AlphaFoldDB" id="A0AA87ZA58"/>
<accession>A0AA87ZA58</accession>
<dbReference type="Gramene" id="FCD_00015731-RA">
    <property type="protein sequence ID" value="FCD_00015731-RA:cds"/>
    <property type="gene ID" value="FCD_00015731"/>
</dbReference>
<reference evidence="1" key="1">
    <citation type="submission" date="2023-07" db="EMBL/GenBank/DDBJ databases">
        <title>draft genome sequence of fig (Ficus carica).</title>
        <authorList>
            <person name="Takahashi T."/>
            <person name="Nishimura K."/>
        </authorList>
    </citation>
    <scope>NUCLEOTIDE SEQUENCE</scope>
</reference>
<sequence>MLDVPGLGRVDKALRRREEDVESIVLRRYGGEVVVDVVDVFMSRLKTVPLMGV</sequence>
<dbReference type="EMBL" id="BTGU01007933">
    <property type="protein sequence ID" value="GMN22318.1"/>
    <property type="molecule type" value="Genomic_DNA"/>
</dbReference>
<evidence type="ECO:0000313" key="2">
    <source>
        <dbReference type="Proteomes" id="UP001187192"/>
    </source>
</evidence>
<organism evidence="1 2">
    <name type="scientific">Ficus carica</name>
    <name type="common">Common fig</name>
    <dbReference type="NCBI Taxonomy" id="3494"/>
    <lineage>
        <taxon>Eukaryota</taxon>
        <taxon>Viridiplantae</taxon>
        <taxon>Streptophyta</taxon>
        <taxon>Embryophyta</taxon>
        <taxon>Tracheophyta</taxon>
        <taxon>Spermatophyta</taxon>
        <taxon>Magnoliopsida</taxon>
        <taxon>eudicotyledons</taxon>
        <taxon>Gunneridae</taxon>
        <taxon>Pentapetalae</taxon>
        <taxon>rosids</taxon>
        <taxon>fabids</taxon>
        <taxon>Rosales</taxon>
        <taxon>Moraceae</taxon>
        <taxon>Ficeae</taxon>
        <taxon>Ficus</taxon>
    </lineage>
</organism>
<gene>
    <name evidence="1" type="ORF">TIFTF001_050197</name>
</gene>
<proteinExistence type="predicted"/>